<organism evidence="1 2">
    <name type="scientific">Jejuia pallidilutea</name>
    <dbReference type="NCBI Taxonomy" id="504487"/>
    <lineage>
        <taxon>Bacteria</taxon>
        <taxon>Pseudomonadati</taxon>
        <taxon>Bacteroidota</taxon>
        <taxon>Flavobacteriia</taxon>
        <taxon>Flavobacteriales</taxon>
        <taxon>Flavobacteriaceae</taxon>
        <taxon>Jejuia</taxon>
    </lineage>
</organism>
<name>A0A362X4L0_9FLAO</name>
<protein>
    <submittedName>
        <fullName evidence="1">Uncharacterized protein</fullName>
    </submittedName>
</protein>
<comment type="caution">
    <text evidence="1">The sequence shown here is derived from an EMBL/GenBank/DDBJ whole genome shotgun (WGS) entry which is preliminary data.</text>
</comment>
<evidence type="ECO:0000313" key="2">
    <source>
        <dbReference type="Proteomes" id="UP000251545"/>
    </source>
</evidence>
<dbReference type="RefSeq" id="WP_105473281.1">
    <property type="nucleotide sequence ID" value="NZ_PVEO01000003.1"/>
</dbReference>
<accession>A0A362X4L0</accession>
<gene>
    <name evidence="1" type="ORF">CLV33_103173</name>
</gene>
<dbReference type="Proteomes" id="UP000251545">
    <property type="component" value="Unassembled WGS sequence"/>
</dbReference>
<evidence type="ECO:0000313" key="1">
    <source>
        <dbReference type="EMBL" id="PQV49539.1"/>
    </source>
</evidence>
<dbReference type="EMBL" id="PVEO01000003">
    <property type="protein sequence ID" value="PQV49539.1"/>
    <property type="molecule type" value="Genomic_DNA"/>
</dbReference>
<sequence>MKKIDKNLIIGVIRSATHKAGKQIEQGKLVTANQFEKMLEQQNKYNHLFFWVERLTIISGRAEFGNPRVEIVCTAQGYFFKSCFMMVKPHGKFDNQKPFAQYFNVEEIDT</sequence>
<proteinExistence type="predicted"/>
<dbReference type="AlphaFoldDB" id="A0A362X4L0"/>
<reference evidence="1 2" key="1">
    <citation type="submission" date="2018-02" db="EMBL/GenBank/DDBJ databases">
        <title>Genomic Encyclopedia of Archaeal and Bacterial Type Strains, Phase II (KMG-II): from individual species to whole genera.</title>
        <authorList>
            <person name="Goeker M."/>
        </authorList>
    </citation>
    <scope>NUCLEOTIDE SEQUENCE [LARGE SCALE GENOMIC DNA]</scope>
    <source>
        <strain evidence="1 2">DSM 21165</strain>
    </source>
</reference>